<dbReference type="PANTHER" id="PTHR43269:SF2">
    <property type="entry name" value="SODIUM_PROTON ANTIPORTER 1-RELATED"/>
    <property type="match status" value="1"/>
</dbReference>
<dbReference type="eggNOG" id="COG1055">
    <property type="taxonomic scope" value="Bacteria"/>
</dbReference>
<evidence type="ECO:0000256" key="7">
    <source>
        <dbReference type="ARBA" id="ARBA00023065"/>
    </source>
</evidence>
<reference key="2">
    <citation type="submission" date="2011-04" db="EMBL/GenBank/DDBJ databases">
        <title>Complete sequence of chromosome of Haliscomenobacter hydrossis DSM 1100.</title>
        <authorList>
            <consortium name="US DOE Joint Genome Institute (JGI-PGF)"/>
            <person name="Lucas S."/>
            <person name="Han J."/>
            <person name="Lapidus A."/>
            <person name="Bruce D."/>
            <person name="Goodwin L."/>
            <person name="Pitluck S."/>
            <person name="Peters L."/>
            <person name="Kyrpides N."/>
            <person name="Mavromatis K."/>
            <person name="Ivanova N."/>
            <person name="Ovchinnikova G."/>
            <person name="Pagani I."/>
            <person name="Daligault H."/>
            <person name="Detter J.C."/>
            <person name="Han C."/>
            <person name="Land M."/>
            <person name="Hauser L."/>
            <person name="Markowitz V."/>
            <person name="Cheng J.-F."/>
            <person name="Hugenholtz P."/>
            <person name="Woyke T."/>
            <person name="Wu D."/>
            <person name="Verbarg S."/>
            <person name="Frueling A."/>
            <person name="Brambilla E."/>
            <person name="Klenk H.-P."/>
            <person name="Eisen J.A."/>
        </authorList>
    </citation>
    <scope>NUCLEOTIDE SEQUENCE</scope>
    <source>
        <strain>DSM 1100</strain>
    </source>
</reference>
<keyword evidence="4 11" id="KW-0812">Transmembrane</keyword>
<evidence type="ECO:0000256" key="11">
    <source>
        <dbReference type="SAM" id="Phobius"/>
    </source>
</evidence>
<keyword evidence="8 11" id="KW-0472">Membrane</keyword>
<evidence type="ECO:0000313" key="14">
    <source>
        <dbReference type="Proteomes" id="UP000008461"/>
    </source>
</evidence>
<dbReference type="GO" id="GO:0006814">
    <property type="term" value="P:sodium ion transport"/>
    <property type="evidence" value="ECO:0007669"/>
    <property type="project" value="UniProtKB-KW"/>
</dbReference>
<organism evidence="13 14">
    <name type="scientific">Haliscomenobacter hydrossis (strain ATCC 27775 / DSM 1100 / LMG 10767 / O)</name>
    <dbReference type="NCBI Taxonomy" id="760192"/>
    <lineage>
        <taxon>Bacteria</taxon>
        <taxon>Pseudomonadati</taxon>
        <taxon>Bacteroidota</taxon>
        <taxon>Saprospiria</taxon>
        <taxon>Saprospirales</taxon>
        <taxon>Haliscomenobacteraceae</taxon>
        <taxon>Haliscomenobacter</taxon>
    </lineage>
</organism>
<dbReference type="HOGENOM" id="CLU_029697_1_0_10"/>
<evidence type="ECO:0000256" key="4">
    <source>
        <dbReference type="ARBA" id="ARBA00022692"/>
    </source>
</evidence>
<evidence type="ECO:0000313" key="13">
    <source>
        <dbReference type="EMBL" id="AEE54036.1"/>
    </source>
</evidence>
<evidence type="ECO:0000259" key="12">
    <source>
        <dbReference type="Pfam" id="PF03600"/>
    </source>
</evidence>
<keyword evidence="9" id="KW-0739">Sodium transport</keyword>
<feature type="transmembrane region" description="Helical" evidence="11">
    <location>
        <begin position="328"/>
        <end position="355"/>
    </location>
</feature>
<dbReference type="GO" id="GO:0015297">
    <property type="term" value="F:antiporter activity"/>
    <property type="evidence" value="ECO:0007669"/>
    <property type="project" value="UniProtKB-KW"/>
</dbReference>
<dbReference type="PANTHER" id="PTHR43269">
    <property type="entry name" value="SODIUM/PROTON ANTIPORTER 1-RELATED"/>
    <property type="match status" value="1"/>
</dbReference>
<feature type="transmembrane region" description="Helical" evidence="11">
    <location>
        <begin position="99"/>
        <end position="127"/>
    </location>
</feature>
<evidence type="ECO:0000256" key="10">
    <source>
        <dbReference type="ARBA" id="ARBA00025753"/>
    </source>
</evidence>
<dbReference type="NCBIfam" id="NF038006">
    <property type="entry name" value="NhaD_1"/>
    <property type="match status" value="1"/>
</dbReference>
<dbReference type="InterPro" id="IPR045016">
    <property type="entry name" value="NhaD-like"/>
</dbReference>
<gene>
    <name evidence="13" type="ordered locus">Halhy_6216</name>
</gene>
<keyword evidence="7" id="KW-0406">Ion transport</keyword>
<dbReference type="Proteomes" id="UP000008461">
    <property type="component" value="Chromosome"/>
</dbReference>
<dbReference type="Pfam" id="PF03600">
    <property type="entry name" value="CitMHS"/>
    <property type="match status" value="1"/>
</dbReference>
<feature type="transmembrane region" description="Helical" evidence="11">
    <location>
        <begin position="178"/>
        <end position="198"/>
    </location>
</feature>
<comment type="subcellular location">
    <subcellularLocation>
        <location evidence="1">Membrane</location>
        <topology evidence="1">Multi-pass membrane protein</topology>
    </subcellularLocation>
</comment>
<feature type="domain" description="Citrate transporter-like" evidence="12">
    <location>
        <begin position="13"/>
        <end position="363"/>
    </location>
</feature>
<dbReference type="RefSeq" id="WP_013768557.1">
    <property type="nucleotide sequence ID" value="NC_015510.1"/>
</dbReference>
<feature type="transmembrane region" description="Helical" evidence="11">
    <location>
        <begin position="404"/>
        <end position="421"/>
    </location>
</feature>
<feature type="transmembrane region" description="Helical" evidence="11">
    <location>
        <begin position="226"/>
        <end position="244"/>
    </location>
</feature>
<keyword evidence="2" id="KW-0813">Transport</keyword>
<name>F4L4X4_HALH1</name>
<evidence type="ECO:0000256" key="9">
    <source>
        <dbReference type="ARBA" id="ARBA00023201"/>
    </source>
</evidence>
<evidence type="ECO:0000256" key="1">
    <source>
        <dbReference type="ARBA" id="ARBA00004141"/>
    </source>
</evidence>
<evidence type="ECO:0000256" key="6">
    <source>
        <dbReference type="ARBA" id="ARBA00023053"/>
    </source>
</evidence>
<keyword evidence="5 11" id="KW-1133">Transmembrane helix</keyword>
<reference evidence="13 14" key="1">
    <citation type="journal article" date="2011" name="Stand. Genomic Sci.">
        <title>Complete genome sequence of Haliscomenobacter hydrossis type strain (O).</title>
        <authorList>
            <consortium name="US DOE Joint Genome Institute (JGI-PGF)"/>
            <person name="Daligault H."/>
            <person name="Lapidus A."/>
            <person name="Zeytun A."/>
            <person name="Nolan M."/>
            <person name="Lucas S."/>
            <person name="Del Rio T.G."/>
            <person name="Tice H."/>
            <person name="Cheng J.F."/>
            <person name="Tapia R."/>
            <person name="Han C."/>
            <person name="Goodwin L."/>
            <person name="Pitluck S."/>
            <person name="Liolios K."/>
            <person name="Pagani I."/>
            <person name="Ivanova N."/>
            <person name="Huntemann M."/>
            <person name="Mavromatis K."/>
            <person name="Mikhailova N."/>
            <person name="Pati A."/>
            <person name="Chen A."/>
            <person name="Palaniappan K."/>
            <person name="Land M."/>
            <person name="Hauser L."/>
            <person name="Brambilla E.M."/>
            <person name="Rohde M."/>
            <person name="Verbarg S."/>
            <person name="Goker M."/>
            <person name="Bristow J."/>
            <person name="Eisen J.A."/>
            <person name="Markowitz V."/>
            <person name="Hugenholtz P."/>
            <person name="Kyrpides N.C."/>
            <person name="Klenk H.P."/>
            <person name="Woyke T."/>
        </authorList>
    </citation>
    <scope>NUCLEOTIDE SEQUENCE [LARGE SCALE GENOMIC DNA]</scope>
    <source>
        <strain evidence="14">ATCC 27775 / DSM 1100 / LMG 10767 / O</strain>
    </source>
</reference>
<accession>F4L4X4</accession>
<comment type="similarity">
    <text evidence="10">Belongs to the NhaD Na(+)/H(+) (TC 2.A.62) antiporter family.</text>
</comment>
<keyword evidence="3" id="KW-0050">Antiport</keyword>
<feature type="transmembrane region" description="Helical" evidence="11">
    <location>
        <begin position="58"/>
        <end position="79"/>
    </location>
</feature>
<evidence type="ECO:0000256" key="2">
    <source>
        <dbReference type="ARBA" id="ARBA00022448"/>
    </source>
</evidence>
<keyword evidence="14" id="KW-1185">Reference proteome</keyword>
<dbReference type="EMBL" id="CP002691">
    <property type="protein sequence ID" value="AEE54036.1"/>
    <property type="molecule type" value="Genomic_DNA"/>
</dbReference>
<feature type="transmembrane region" description="Helical" evidence="11">
    <location>
        <begin position="288"/>
        <end position="308"/>
    </location>
</feature>
<evidence type="ECO:0000256" key="3">
    <source>
        <dbReference type="ARBA" id="ARBA00022449"/>
    </source>
</evidence>
<protein>
    <submittedName>
        <fullName evidence="13">Citrate transporter</fullName>
    </submittedName>
</protein>
<feature type="transmembrane region" description="Helical" evidence="11">
    <location>
        <begin position="139"/>
        <end position="158"/>
    </location>
</feature>
<dbReference type="InterPro" id="IPR004680">
    <property type="entry name" value="Cit_transptr-like_dom"/>
</dbReference>
<proteinExistence type="inferred from homology"/>
<feature type="transmembrane region" description="Helical" evidence="11">
    <location>
        <begin position="27"/>
        <end position="46"/>
    </location>
</feature>
<dbReference type="OrthoDB" id="9772058at2"/>
<feature type="transmembrane region" description="Helical" evidence="11">
    <location>
        <begin position="367"/>
        <end position="392"/>
    </location>
</feature>
<dbReference type="KEGG" id="hhy:Halhy_6216"/>
<dbReference type="AlphaFoldDB" id="F4L4X4"/>
<evidence type="ECO:0000256" key="5">
    <source>
        <dbReference type="ARBA" id="ARBA00022989"/>
    </source>
</evidence>
<dbReference type="GO" id="GO:0016020">
    <property type="term" value="C:membrane"/>
    <property type="evidence" value="ECO:0007669"/>
    <property type="project" value="UniProtKB-SubCell"/>
</dbReference>
<keyword evidence="6" id="KW-0915">Sodium</keyword>
<evidence type="ECO:0000256" key="8">
    <source>
        <dbReference type="ARBA" id="ARBA00023136"/>
    </source>
</evidence>
<sequence length="425" mass="46296">MELLTIIVFVVGYLLIALEHNVHIDKAATAIITGVLCWTLYSLSGVDTHHLSEHLGHHLSNIAGILFFLIGAMTIVELIDAHEGFEVITQQIRTRDKRQLLWTVGVLTFFLSAILDNLTTTIVMVVLLKKLISSPKDRLYFISAIVLAANAGGAWSPIGDVTTTMLWIGGQLSAGNIVLKLILPSLASLLIAMLLIGWQLKGSLNPQEIEAETSKENEVSPREKKLILVAGVFLLLMVPVYKMITHLPPYMGMLLALGILWLLTELLHHDKEHGHKRSLSVLTALQRMDMPSILFFLGILLAVSALETQGTLPGLAQWLNTTVGNMDVVVIITGILSAIVDNVPLVAAAMGMYPLADIPADSRFWEMLAYCAGTGGSMLIIGSAAGVAAMGLEKITFGWYLQKITWIALLSYFAGIGVYYLQSAF</sequence>